<evidence type="ECO:0000313" key="7">
    <source>
        <dbReference type="EMBL" id="QEG43161.1"/>
    </source>
</evidence>
<dbReference type="Pfam" id="PF01679">
    <property type="entry name" value="Pmp3"/>
    <property type="match status" value="1"/>
</dbReference>
<dbReference type="InterPro" id="IPR000612">
    <property type="entry name" value="PMP3"/>
</dbReference>
<dbReference type="PANTHER" id="PTHR21659">
    <property type="entry name" value="HYDROPHOBIC PROTEIN RCI2 LOW TEMPERATURE AND SALT RESPONSIVE PROTEIN LTI6 -RELATED"/>
    <property type="match status" value="1"/>
</dbReference>
<keyword evidence="8" id="KW-1185">Reference proteome</keyword>
<dbReference type="PANTHER" id="PTHR21659:SF42">
    <property type="entry name" value="UPF0057 MEMBRANE PROTEIN ZK632.10-RELATED"/>
    <property type="match status" value="1"/>
</dbReference>
<dbReference type="EMBL" id="CP042914">
    <property type="protein sequence ID" value="QEG43161.1"/>
    <property type="molecule type" value="Genomic_DNA"/>
</dbReference>
<protein>
    <submittedName>
        <fullName evidence="7">Proteolipid membrane potential modulator</fullName>
    </submittedName>
</protein>
<dbReference type="OrthoDB" id="9810121at2"/>
<accession>A0A5B9R8K7</accession>
<sequence length="59" mass="6679">MEYSRLLFAFILPPVSVYMQFGIGKHFWINCVLTLMGFVPGVVHAVLAMAQNRPGLKRL</sequence>
<dbReference type="RefSeq" id="WP_068139139.1">
    <property type="nucleotide sequence ID" value="NZ_CP042914.1"/>
</dbReference>
<evidence type="ECO:0000313" key="8">
    <source>
        <dbReference type="Proteomes" id="UP000325286"/>
    </source>
</evidence>
<dbReference type="GO" id="GO:0016020">
    <property type="term" value="C:membrane"/>
    <property type="evidence" value="ECO:0007669"/>
    <property type="project" value="UniProtKB-SubCell"/>
</dbReference>
<feature type="transmembrane region" description="Helical" evidence="6">
    <location>
        <begin position="27"/>
        <end position="50"/>
    </location>
</feature>
<keyword evidence="3 6" id="KW-0812">Transmembrane</keyword>
<keyword evidence="4 6" id="KW-1133">Transmembrane helix</keyword>
<evidence type="ECO:0000256" key="5">
    <source>
        <dbReference type="ARBA" id="ARBA00023136"/>
    </source>
</evidence>
<evidence type="ECO:0000256" key="1">
    <source>
        <dbReference type="ARBA" id="ARBA00004370"/>
    </source>
</evidence>
<evidence type="ECO:0000256" key="6">
    <source>
        <dbReference type="SAM" id="Phobius"/>
    </source>
</evidence>
<evidence type="ECO:0000256" key="3">
    <source>
        <dbReference type="ARBA" id="ARBA00022692"/>
    </source>
</evidence>
<evidence type="ECO:0000256" key="2">
    <source>
        <dbReference type="ARBA" id="ARBA00009530"/>
    </source>
</evidence>
<dbReference type="Proteomes" id="UP000325286">
    <property type="component" value="Chromosome"/>
</dbReference>
<comment type="subcellular location">
    <subcellularLocation>
        <location evidence="1">Membrane</location>
    </subcellularLocation>
</comment>
<gene>
    <name evidence="7" type="ORF">UC8_52060</name>
</gene>
<organism evidence="7 8">
    <name type="scientific">Roseimaritima ulvae</name>
    <dbReference type="NCBI Taxonomy" id="980254"/>
    <lineage>
        <taxon>Bacteria</taxon>
        <taxon>Pseudomonadati</taxon>
        <taxon>Planctomycetota</taxon>
        <taxon>Planctomycetia</taxon>
        <taxon>Pirellulales</taxon>
        <taxon>Pirellulaceae</taxon>
        <taxon>Roseimaritima</taxon>
    </lineage>
</organism>
<reference evidence="7 8" key="1">
    <citation type="submission" date="2019-08" db="EMBL/GenBank/DDBJ databases">
        <title>Deep-cultivation of Planctomycetes and their phenomic and genomic characterization uncovers novel biology.</title>
        <authorList>
            <person name="Wiegand S."/>
            <person name="Jogler M."/>
            <person name="Boedeker C."/>
            <person name="Pinto D."/>
            <person name="Vollmers J."/>
            <person name="Rivas-Marin E."/>
            <person name="Kohn T."/>
            <person name="Peeters S.H."/>
            <person name="Heuer A."/>
            <person name="Rast P."/>
            <person name="Oberbeckmann S."/>
            <person name="Bunk B."/>
            <person name="Jeske O."/>
            <person name="Meyerdierks A."/>
            <person name="Storesund J.E."/>
            <person name="Kallscheuer N."/>
            <person name="Luecker S."/>
            <person name="Lage O.M."/>
            <person name="Pohl T."/>
            <person name="Merkel B.J."/>
            <person name="Hornburger P."/>
            <person name="Mueller R.-W."/>
            <person name="Bruemmer F."/>
            <person name="Labrenz M."/>
            <person name="Spormann A.M."/>
            <person name="Op den Camp H."/>
            <person name="Overmann J."/>
            <person name="Amann R."/>
            <person name="Jetten M.S.M."/>
            <person name="Mascher T."/>
            <person name="Medema M.H."/>
            <person name="Devos D.P."/>
            <person name="Kaster A.-K."/>
            <person name="Ovreas L."/>
            <person name="Rohde M."/>
            <person name="Galperin M.Y."/>
            <person name="Jogler C."/>
        </authorList>
    </citation>
    <scope>NUCLEOTIDE SEQUENCE [LARGE SCALE GENOMIC DNA]</scope>
    <source>
        <strain evidence="7 8">UC8</strain>
    </source>
</reference>
<name>A0A5B9R8K7_9BACT</name>
<dbReference type="KEGG" id="rul:UC8_52060"/>
<proteinExistence type="inferred from homology"/>
<evidence type="ECO:0000256" key="4">
    <source>
        <dbReference type="ARBA" id="ARBA00022989"/>
    </source>
</evidence>
<keyword evidence="5 6" id="KW-0472">Membrane</keyword>
<comment type="similarity">
    <text evidence="2">Belongs to the UPF0057 (PMP3) family.</text>
</comment>
<dbReference type="AlphaFoldDB" id="A0A5B9R8K7"/>